<proteinExistence type="predicted"/>
<organism evidence="1 2">
    <name type="scientific">Occultella aeris</name>
    <dbReference type="NCBI Taxonomy" id="2761496"/>
    <lineage>
        <taxon>Bacteria</taxon>
        <taxon>Bacillati</taxon>
        <taxon>Actinomycetota</taxon>
        <taxon>Actinomycetes</taxon>
        <taxon>Micrococcales</taxon>
        <taxon>Ruaniaceae</taxon>
        <taxon>Occultella</taxon>
    </lineage>
</organism>
<name>A0A7M4DFV8_9MICO</name>
<dbReference type="Proteomes" id="UP000419743">
    <property type="component" value="Unassembled WGS sequence"/>
</dbReference>
<comment type="caution">
    <text evidence="1">The sequence shown here is derived from an EMBL/GenBank/DDBJ whole genome shotgun (WGS) entry which is preliminary data.</text>
</comment>
<accession>A0A7M4DFV8</accession>
<sequence length="200" mass="21593">MLSPQEAEQIAGDIDPAVRSELAHTTAGALVLGGRRGAEDPDLVRRLITLVDTEGLDTVASMWSQSPADTLPGALWRLYLLREWTRRDPHTIAERYHLGLHRAEVAGVVAGVALPPGPDQIRELADAVLSGVFRGDLDVTLDRAAAFLRVLATGSAMDADWVELDDRDRATRLTRSAGALLDTATDLENAAALWRAGRLD</sequence>
<protein>
    <recommendedName>
        <fullName evidence="3">DNA-directed RNA polymerase subunit beta</fullName>
    </recommendedName>
</protein>
<dbReference type="AlphaFoldDB" id="A0A7M4DFV8"/>
<evidence type="ECO:0008006" key="3">
    <source>
        <dbReference type="Google" id="ProtNLM"/>
    </source>
</evidence>
<keyword evidence="2" id="KW-1185">Reference proteome</keyword>
<reference evidence="1 2" key="1">
    <citation type="submission" date="2019-11" db="EMBL/GenBank/DDBJ databases">
        <authorList>
            <person name="Criscuolo A."/>
        </authorList>
    </citation>
    <scope>NUCLEOTIDE SEQUENCE [LARGE SCALE GENOMIC DNA]</scope>
    <source>
        <strain evidence="1">CIP111667</strain>
    </source>
</reference>
<evidence type="ECO:0000313" key="1">
    <source>
        <dbReference type="EMBL" id="VZO35801.1"/>
    </source>
</evidence>
<gene>
    <name evidence="1" type="ORF">HALOF300_01003</name>
</gene>
<dbReference type="EMBL" id="CACRYJ010000016">
    <property type="protein sequence ID" value="VZO35801.1"/>
    <property type="molecule type" value="Genomic_DNA"/>
</dbReference>
<evidence type="ECO:0000313" key="2">
    <source>
        <dbReference type="Proteomes" id="UP000419743"/>
    </source>
</evidence>